<proteinExistence type="predicted"/>
<organism evidence="1 2">
    <name type="scientific">Wickerhamomyces anomalus (strain ATCC 58044 / CBS 1984 / NCYC 433 / NRRL Y-366-8)</name>
    <name type="common">Yeast</name>
    <name type="synonym">Hansenula anomala</name>
    <dbReference type="NCBI Taxonomy" id="683960"/>
    <lineage>
        <taxon>Eukaryota</taxon>
        <taxon>Fungi</taxon>
        <taxon>Dikarya</taxon>
        <taxon>Ascomycota</taxon>
        <taxon>Saccharomycotina</taxon>
        <taxon>Saccharomycetes</taxon>
        <taxon>Phaffomycetales</taxon>
        <taxon>Wickerhamomycetaceae</taxon>
        <taxon>Wickerhamomyces</taxon>
    </lineage>
</organism>
<protein>
    <submittedName>
        <fullName evidence="1">Uncharacterized protein</fullName>
    </submittedName>
</protein>
<dbReference type="RefSeq" id="XP_019040334.1">
    <property type="nucleotide sequence ID" value="XM_019183233.1"/>
</dbReference>
<sequence length="107" mass="12311">MSQVRYVKLYNIEGRDDYILEVKLEKDGTIDIDFHKAPEDITKIIINGGEAFKERLYGVNFIPVNSHELLNIDCSLKPVADYDSSSSEEEDFDEVEQCFVSMQIKQS</sequence>
<keyword evidence="2" id="KW-1185">Reference proteome</keyword>
<evidence type="ECO:0000313" key="2">
    <source>
        <dbReference type="Proteomes" id="UP000094112"/>
    </source>
</evidence>
<dbReference type="GeneID" id="30200479"/>
<gene>
    <name evidence="1" type="ORF">WICANDRAFT_61697</name>
</gene>
<dbReference type="AlphaFoldDB" id="A0A1E3P8D1"/>
<dbReference type="Proteomes" id="UP000094112">
    <property type="component" value="Unassembled WGS sequence"/>
</dbReference>
<name>A0A1E3P8D1_WICAA</name>
<evidence type="ECO:0000313" key="1">
    <source>
        <dbReference type="EMBL" id="ODQ61127.1"/>
    </source>
</evidence>
<dbReference type="EMBL" id="KV454209">
    <property type="protein sequence ID" value="ODQ61127.1"/>
    <property type="molecule type" value="Genomic_DNA"/>
</dbReference>
<accession>A0A1E3P8D1</accession>
<reference evidence="1 2" key="1">
    <citation type="journal article" date="2016" name="Proc. Natl. Acad. Sci. U.S.A.">
        <title>Comparative genomics of biotechnologically important yeasts.</title>
        <authorList>
            <person name="Riley R."/>
            <person name="Haridas S."/>
            <person name="Wolfe K.H."/>
            <person name="Lopes M.R."/>
            <person name="Hittinger C.T."/>
            <person name="Goeker M."/>
            <person name="Salamov A.A."/>
            <person name="Wisecaver J.H."/>
            <person name="Long T.M."/>
            <person name="Calvey C.H."/>
            <person name="Aerts A.L."/>
            <person name="Barry K.W."/>
            <person name="Choi C."/>
            <person name="Clum A."/>
            <person name="Coughlan A.Y."/>
            <person name="Deshpande S."/>
            <person name="Douglass A.P."/>
            <person name="Hanson S.J."/>
            <person name="Klenk H.-P."/>
            <person name="LaButti K.M."/>
            <person name="Lapidus A."/>
            <person name="Lindquist E.A."/>
            <person name="Lipzen A.M."/>
            <person name="Meier-Kolthoff J.P."/>
            <person name="Ohm R.A."/>
            <person name="Otillar R.P."/>
            <person name="Pangilinan J.L."/>
            <person name="Peng Y."/>
            <person name="Rokas A."/>
            <person name="Rosa C.A."/>
            <person name="Scheuner C."/>
            <person name="Sibirny A.A."/>
            <person name="Slot J.C."/>
            <person name="Stielow J.B."/>
            <person name="Sun H."/>
            <person name="Kurtzman C.P."/>
            <person name="Blackwell M."/>
            <person name="Grigoriev I.V."/>
            <person name="Jeffries T.W."/>
        </authorList>
    </citation>
    <scope>NUCLEOTIDE SEQUENCE [LARGE SCALE GENOMIC DNA]</scope>
    <source>
        <strain evidence="2">ATCC 58044 / CBS 1984 / NCYC 433 / NRRL Y-366-8</strain>
    </source>
</reference>